<keyword evidence="5" id="KW-1185">Reference proteome</keyword>
<dbReference type="PANTHER" id="PTHR30055:SF184">
    <property type="entry name" value="HTH-TYPE TRANSCRIPTIONAL REGULATOR ETHR"/>
    <property type="match status" value="1"/>
</dbReference>
<dbReference type="SUPFAM" id="SSF48498">
    <property type="entry name" value="Tetracyclin repressor-like, C-terminal domain"/>
    <property type="match status" value="1"/>
</dbReference>
<keyword evidence="1 2" id="KW-0238">DNA-binding</keyword>
<accession>A0ABN2K7L7</accession>
<dbReference type="PANTHER" id="PTHR30055">
    <property type="entry name" value="HTH-TYPE TRANSCRIPTIONAL REGULATOR RUTR"/>
    <property type="match status" value="1"/>
</dbReference>
<dbReference type="Proteomes" id="UP001501057">
    <property type="component" value="Unassembled WGS sequence"/>
</dbReference>
<evidence type="ECO:0000256" key="1">
    <source>
        <dbReference type="ARBA" id="ARBA00023125"/>
    </source>
</evidence>
<evidence type="ECO:0000313" key="5">
    <source>
        <dbReference type="Proteomes" id="UP001501057"/>
    </source>
</evidence>
<dbReference type="InterPro" id="IPR001647">
    <property type="entry name" value="HTH_TetR"/>
</dbReference>
<protein>
    <submittedName>
        <fullName evidence="4">HTH-type transcriptional regulator EthR</fullName>
    </submittedName>
</protein>
<dbReference type="InterPro" id="IPR036271">
    <property type="entry name" value="Tet_transcr_reg_TetR-rel_C_sf"/>
</dbReference>
<feature type="domain" description="HTH tetR-type" evidence="3">
    <location>
        <begin position="20"/>
        <end position="80"/>
    </location>
</feature>
<evidence type="ECO:0000259" key="3">
    <source>
        <dbReference type="PROSITE" id="PS50977"/>
    </source>
</evidence>
<evidence type="ECO:0000313" key="4">
    <source>
        <dbReference type="EMBL" id="GAA1750021.1"/>
    </source>
</evidence>
<dbReference type="Gene3D" id="1.10.10.60">
    <property type="entry name" value="Homeodomain-like"/>
    <property type="match status" value="1"/>
</dbReference>
<dbReference type="InterPro" id="IPR049397">
    <property type="entry name" value="EthR_C"/>
</dbReference>
<reference evidence="4 5" key="1">
    <citation type="journal article" date="2019" name="Int. J. Syst. Evol. Microbiol.">
        <title>The Global Catalogue of Microorganisms (GCM) 10K type strain sequencing project: providing services to taxonomists for standard genome sequencing and annotation.</title>
        <authorList>
            <consortium name="The Broad Institute Genomics Platform"/>
            <consortium name="The Broad Institute Genome Sequencing Center for Infectious Disease"/>
            <person name="Wu L."/>
            <person name="Ma J."/>
        </authorList>
    </citation>
    <scope>NUCLEOTIDE SEQUENCE [LARGE SCALE GENOMIC DNA]</scope>
    <source>
        <strain evidence="4 5">JCM 13518</strain>
    </source>
</reference>
<comment type="caution">
    <text evidence="4">The sequence shown here is derived from an EMBL/GenBank/DDBJ whole genome shotgun (WGS) entry which is preliminary data.</text>
</comment>
<sequence>MSADVTSLARRSPRPQLRSESRRANLLTALENELRHHTLAEVSISAVTRGAGLGRSAFYFYFPSKHAAVADLLSGVYDELSDLASDLLLGRGVPRDNFADALRHTVAIWRQHRLLFCAMLDAVAADPGVAKVWTRWIAMFEDVVVRVADEQAWPIVIPSEIGLRRTVTGLLAMNTSVLEAHVRSDGDHAEARLVGDLLVHVWTSALFGQEHS</sequence>
<dbReference type="PROSITE" id="PS50977">
    <property type="entry name" value="HTH_TETR_2"/>
    <property type="match status" value="1"/>
</dbReference>
<dbReference type="Pfam" id="PF00440">
    <property type="entry name" value="TetR_N"/>
    <property type="match status" value="1"/>
</dbReference>
<dbReference type="RefSeq" id="WP_344203510.1">
    <property type="nucleotide sequence ID" value="NZ_BAAAME010000005.1"/>
</dbReference>
<name>A0ABN2K7L7_9ACTN</name>
<gene>
    <name evidence="4" type="primary">ethR</name>
    <name evidence="4" type="ORF">GCM10009710_32480</name>
</gene>
<dbReference type="EMBL" id="BAAAME010000005">
    <property type="protein sequence ID" value="GAA1750021.1"/>
    <property type="molecule type" value="Genomic_DNA"/>
</dbReference>
<dbReference type="Pfam" id="PF21313">
    <property type="entry name" value="EthR_C"/>
    <property type="match status" value="1"/>
</dbReference>
<organism evidence="4 5">
    <name type="scientific">Aeromicrobium alkaliterrae</name>
    <dbReference type="NCBI Taxonomy" id="302168"/>
    <lineage>
        <taxon>Bacteria</taxon>
        <taxon>Bacillati</taxon>
        <taxon>Actinomycetota</taxon>
        <taxon>Actinomycetes</taxon>
        <taxon>Propionibacteriales</taxon>
        <taxon>Nocardioidaceae</taxon>
        <taxon>Aeromicrobium</taxon>
    </lineage>
</organism>
<proteinExistence type="predicted"/>
<evidence type="ECO:0000256" key="2">
    <source>
        <dbReference type="PROSITE-ProRule" id="PRU00335"/>
    </source>
</evidence>
<feature type="DNA-binding region" description="H-T-H motif" evidence="2">
    <location>
        <begin position="43"/>
        <end position="62"/>
    </location>
</feature>
<dbReference type="InterPro" id="IPR050109">
    <property type="entry name" value="HTH-type_TetR-like_transc_reg"/>
</dbReference>
<dbReference type="Gene3D" id="1.10.357.10">
    <property type="entry name" value="Tetracycline Repressor, domain 2"/>
    <property type="match status" value="1"/>
</dbReference>
<dbReference type="InterPro" id="IPR009057">
    <property type="entry name" value="Homeodomain-like_sf"/>
</dbReference>
<dbReference type="SUPFAM" id="SSF46689">
    <property type="entry name" value="Homeodomain-like"/>
    <property type="match status" value="1"/>
</dbReference>